<accession>A0AAD9KNL9</accession>
<feature type="compositionally biased region" description="Polar residues" evidence="1">
    <location>
        <begin position="315"/>
        <end position="340"/>
    </location>
</feature>
<organism evidence="2 3">
    <name type="scientific">Ridgeia piscesae</name>
    <name type="common">Tubeworm</name>
    <dbReference type="NCBI Taxonomy" id="27915"/>
    <lineage>
        <taxon>Eukaryota</taxon>
        <taxon>Metazoa</taxon>
        <taxon>Spiralia</taxon>
        <taxon>Lophotrochozoa</taxon>
        <taxon>Annelida</taxon>
        <taxon>Polychaeta</taxon>
        <taxon>Sedentaria</taxon>
        <taxon>Canalipalpata</taxon>
        <taxon>Sabellida</taxon>
        <taxon>Siboglinidae</taxon>
        <taxon>Ridgeia</taxon>
    </lineage>
</organism>
<keyword evidence="3" id="KW-1185">Reference proteome</keyword>
<feature type="region of interest" description="Disordered" evidence="1">
    <location>
        <begin position="498"/>
        <end position="518"/>
    </location>
</feature>
<feature type="compositionally biased region" description="Basic residues" evidence="1">
    <location>
        <begin position="509"/>
        <end position="518"/>
    </location>
</feature>
<protein>
    <submittedName>
        <fullName evidence="2">Uncharacterized protein</fullName>
    </submittedName>
</protein>
<gene>
    <name evidence="2" type="ORF">NP493_794g00004</name>
</gene>
<reference evidence="2" key="1">
    <citation type="journal article" date="2023" name="Mol. Biol. Evol.">
        <title>Third-Generation Sequencing Reveals the Adaptive Role of the Epigenome in Three Deep-Sea Polychaetes.</title>
        <authorList>
            <person name="Perez M."/>
            <person name="Aroh O."/>
            <person name="Sun Y."/>
            <person name="Lan Y."/>
            <person name="Juniper S.K."/>
            <person name="Young C.R."/>
            <person name="Angers B."/>
            <person name="Qian P.Y."/>
        </authorList>
    </citation>
    <scope>NUCLEOTIDE SEQUENCE</scope>
    <source>
        <strain evidence="2">R07B-5</strain>
    </source>
</reference>
<feature type="region of interest" description="Disordered" evidence="1">
    <location>
        <begin position="445"/>
        <end position="475"/>
    </location>
</feature>
<evidence type="ECO:0000313" key="2">
    <source>
        <dbReference type="EMBL" id="KAK2174560.1"/>
    </source>
</evidence>
<proteinExistence type="predicted"/>
<sequence length="518" mass="57660">MLSLKLSDMMRLLCRRSCHRGYVATIAQQSEAAHNQQAGGDQCVAMETEATKSAQTKEEFDVDHAEDKIHSNRVGGCGDCSEVVRPTDESDNVNLDFSLVEKSNSELNISASKQRVVLRKKGSLAKRRKPSRLSIRASYCSPNSSMYIDSTDPPVEPNDTTDYSPPPDGTALNPAHVSDIHVNGDKCELAAVHSSVLLPGLTEASRLQLKGKPSVPVPHPISKTDASGPTNTASPWLSEVLRPPRGEVEKLKSELEKPSWMKNALARRKRRSEIFMLHEESGNQTDKEVDMSASHWSKDPVVFRPKCPTLAKVTPSDSDISKTGNDVTDASELPKTNGSMHQMKAQRETLMPIRKRSTDGALVPSELAKLAPDFIVGSSEDRPSRNILPPLKISHKHMVLRHTDRWGSDAVPLRMKTRGHIQPLNTDHQVAAGFVPPWKQELLEKKRKRESLPPPQVDRAKEYSGTNDLPPWKQELEQRRKTIVGTCPRVLEPIERDAEEIPEWAKSVQTRRTRLASE</sequence>
<feature type="region of interest" description="Disordered" evidence="1">
    <location>
        <begin position="310"/>
        <end position="342"/>
    </location>
</feature>
<name>A0AAD9KNL9_RIDPI</name>
<dbReference type="Proteomes" id="UP001209878">
    <property type="component" value="Unassembled WGS sequence"/>
</dbReference>
<feature type="compositionally biased region" description="Polar residues" evidence="1">
    <location>
        <begin position="224"/>
        <end position="235"/>
    </location>
</feature>
<evidence type="ECO:0000313" key="3">
    <source>
        <dbReference type="Proteomes" id="UP001209878"/>
    </source>
</evidence>
<comment type="caution">
    <text evidence="2">The sequence shown here is derived from an EMBL/GenBank/DDBJ whole genome shotgun (WGS) entry which is preliminary data.</text>
</comment>
<feature type="region of interest" description="Disordered" evidence="1">
    <location>
        <begin position="144"/>
        <end position="173"/>
    </location>
</feature>
<dbReference type="EMBL" id="JAODUO010000793">
    <property type="protein sequence ID" value="KAK2174560.1"/>
    <property type="molecule type" value="Genomic_DNA"/>
</dbReference>
<evidence type="ECO:0000256" key="1">
    <source>
        <dbReference type="SAM" id="MobiDB-lite"/>
    </source>
</evidence>
<dbReference type="AlphaFoldDB" id="A0AAD9KNL9"/>
<feature type="region of interest" description="Disordered" evidence="1">
    <location>
        <begin position="209"/>
        <end position="241"/>
    </location>
</feature>